<comment type="caution">
    <text evidence="9">The sequence shown here is derived from an EMBL/GenBank/DDBJ whole genome shotgun (WGS) entry which is preliminary data.</text>
</comment>
<dbReference type="Proteomes" id="UP000825935">
    <property type="component" value="Chromosome 11"/>
</dbReference>
<evidence type="ECO:0000256" key="5">
    <source>
        <dbReference type="ARBA" id="ARBA00022989"/>
    </source>
</evidence>
<dbReference type="SUPFAM" id="SSF103481">
    <property type="entry name" value="Multidrug resistance efflux transporter EmrE"/>
    <property type="match status" value="1"/>
</dbReference>
<comment type="similarity">
    <text evidence="2">Belongs to the SLC35F solute transporter family.</text>
</comment>
<feature type="transmembrane region" description="Helical" evidence="8">
    <location>
        <begin position="139"/>
        <end position="158"/>
    </location>
</feature>
<evidence type="ECO:0000256" key="3">
    <source>
        <dbReference type="ARBA" id="ARBA00022448"/>
    </source>
</evidence>
<evidence type="ECO:0000256" key="2">
    <source>
        <dbReference type="ARBA" id="ARBA00007863"/>
    </source>
</evidence>
<dbReference type="InterPro" id="IPR052221">
    <property type="entry name" value="SLC35F_Transporter"/>
</dbReference>
<dbReference type="PANTHER" id="PTHR14233:SF18">
    <property type="entry name" value="OS05G0444300 PROTEIN"/>
    <property type="match status" value="1"/>
</dbReference>
<feature type="transmembrane region" description="Helical" evidence="8">
    <location>
        <begin position="49"/>
        <end position="73"/>
    </location>
</feature>
<feature type="transmembrane region" description="Helical" evidence="8">
    <location>
        <begin position="232"/>
        <end position="251"/>
    </location>
</feature>
<feature type="transmembrane region" description="Helical" evidence="8">
    <location>
        <begin position="195"/>
        <end position="212"/>
    </location>
</feature>
<comment type="subcellular location">
    <subcellularLocation>
        <location evidence="1">Membrane</location>
        <topology evidence="1">Multi-pass membrane protein</topology>
    </subcellularLocation>
</comment>
<dbReference type="GO" id="GO:0016020">
    <property type="term" value="C:membrane"/>
    <property type="evidence" value="ECO:0007669"/>
    <property type="project" value="UniProtKB-SubCell"/>
</dbReference>
<gene>
    <name evidence="9" type="ORF">KP509_11G087500</name>
</gene>
<keyword evidence="4 8" id="KW-0812">Transmembrane</keyword>
<dbReference type="InterPro" id="IPR009262">
    <property type="entry name" value="SLC35_F1/F2/F6"/>
</dbReference>
<dbReference type="OMA" id="HEEETSM"/>
<feature type="transmembrane region" description="Helical" evidence="8">
    <location>
        <begin position="85"/>
        <end position="102"/>
    </location>
</feature>
<protein>
    <recommendedName>
        <fullName evidence="11">Solute carrier family 35 member F1</fullName>
    </recommendedName>
</protein>
<accession>A0A8T2TXL0</accession>
<keyword evidence="3" id="KW-0813">Transport</keyword>
<reference evidence="9" key="1">
    <citation type="submission" date="2021-08" db="EMBL/GenBank/DDBJ databases">
        <title>WGS assembly of Ceratopteris richardii.</title>
        <authorList>
            <person name="Marchant D.B."/>
            <person name="Chen G."/>
            <person name="Jenkins J."/>
            <person name="Shu S."/>
            <person name="Leebens-Mack J."/>
            <person name="Grimwood J."/>
            <person name="Schmutz J."/>
            <person name="Soltis P."/>
            <person name="Soltis D."/>
            <person name="Chen Z.-H."/>
        </authorList>
    </citation>
    <scope>NUCLEOTIDE SEQUENCE</scope>
    <source>
        <strain evidence="9">Whitten #5841</strain>
        <tissue evidence="9">Leaf</tissue>
    </source>
</reference>
<evidence type="ECO:0000256" key="4">
    <source>
        <dbReference type="ARBA" id="ARBA00022692"/>
    </source>
</evidence>
<keyword evidence="6 8" id="KW-0472">Membrane</keyword>
<organism evidence="9 10">
    <name type="scientific">Ceratopteris richardii</name>
    <name type="common">Triangle waterfern</name>
    <dbReference type="NCBI Taxonomy" id="49495"/>
    <lineage>
        <taxon>Eukaryota</taxon>
        <taxon>Viridiplantae</taxon>
        <taxon>Streptophyta</taxon>
        <taxon>Embryophyta</taxon>
        <taxon>Tracheophyta</taxon>
        <taxon>Polypodiopsida</taxon>
        <taxon>Polypodiidae</taxon>
        <taxon>Polypodiales</taxon>
        <taxon>Pteridineae</taxon>
        <taxon>Pteridaceae</taxon>
        <taxon>Parkerioideae</taxon>
        <taxon>Ceratopteris</taxon>
    </lineage>
</organism>
<evidence type="ECO:0000313" key="10">
    <source>
        <dbReference type="Proteomes" id="UP000825935"/>
    </source>
</evidence>
<feature type="transmembrane region" description="Helical" evidence="8">
    <location>
        <begin position="263"/>
        <end position="284"/>
    </location>
</feature>
<proteinExistence type="inferred from homology"/>
<evidence type="ECO:0000256" key="7">
    <source>
        <dbReference type="SAM" id="MobiDB-lite"/>
    </source>
</evidence>
<dbReference type="EMBL" id="CM035416">
    <property type="protein sequence ID" value="KAH7426165.1"/>
    <property type="molecule type" value="Genomic_DNA"/>
</dbReference>
<evidence type="ECO:0000256" key="1">
    <source>
        <dbReference type="ARBA" id="ARBA00004141"/>
    </source>
</evidence>
<feature type="transmembrane region" description="Helical" evidence="8">
    <location>
        <begin position="318"/>
        <end position="336"/>
    </location>
</feature>
<name>A0A8T2TXL0_CERRI</name>
<sequence>METQVKRSDNAEKLENGSQNLDSCKDGEAEADEEEIGAGDTKKRWCRSIVGLGLGQVLSLLITMTGVSSSRLAFLGIHAPATQSLLNYILLATIYGSIYVFQRRKLKVQWYYMAILALVDVEANYLVVKAYQYTTITSILLLDKGSLLFVLALTWIILKKRHTLGELAGVLVCMAGVIVLFFSDMQPNVKKGTKDLIIGDVFVLIGSLLYAFDNVLEEVIMQTDGVLEVSTWLGLFGTVFSACQLCILEIKEIRTIKWSASEVFPFLGYAVSLFLFYTLVPIFLKVNGSTSLNLTLISSDIWAMLIKKFIYKQNIAPLYYAALSIVVLGLIIHSTFNQPKGSRNVDDLLTNRSKEQKQSNYLE</sequence>
<dbReference type="InterPro" id="IPR037185">
    <property type="entry name" value="EmrE-like"/>
</dbReference>
<evidence type="ECO:0000256" key="8">
    <source>
        <dbReference type="SAM" id="Phobius"/>
    </source>
</evidence>
<dbReference type="GO" id="GO:0022857">
    <property type="term" value="F:transmembrane transporter activity"/>
    <property type="evidence" value="ECO:0007669"/>
    <property type="project" value="InterPro"/>
</dbReference>
<feature type="transmembrane region" description="Helical" evidence="8">
    <location>
        <begin position="164"/>
        <end position="183"/>
    </location>
</feature>
<dbReference type="Pfam" id="PF06027">
    <property type="entry name" value="SLC35F"/>
    <property type="match status" value="1"/>
</dbReference>
<evidence type="ECO:0008006" key="11">
    <source>
        <dbReference type="Google" id="ProtNLM"/>
    </source>
</evidence>
<dbReference type="AlphaFoldDB" id="A0A8T2TXL0"/>
<dbReference type="PANTHER" id="PTHR14233">
    <property type="entry name" value="DUF914-RELATED"/>
    <property type="match status" value="1"/>
</dbReference>
<evidence type="ECO:0000256" key="6">
    <source>
        <dbReference type="ARBA" id="ARBA00023136"/>
    </source>
</evidence>
<keyword evidence="5 8" id="KW-1133">Transmembrane helix</keyword>
<dbReference type="OrthoDB" id="429955at2759"/>
<feature type="compositionally biased region" description="Basic and acidic residues" evidence="7">
    <location>
        <begin position="1"/>
        <end position="15"/>
    </location>
</feature>
<evidence type="ECO:0000313" key="9">
    <source>
        <dbReference type="EMBL" id="KAH7426165.1"/>
    </source>
</evidence>
<keyword evidence="10" id="KW-1185">Reference proteome</keyword>
<feature type="region of interest" description="Disordered" evidence="7">
    <location>
        <begin position="1"/>
        <end position="36"/>
    </location>
</feature>